<dbReference type="Gene3D" id="2.20.25.10">
    <property type="match status" value="1"/>
</dbReference>
<dbReference type="KEGG" id="mees:MmiEs2_07080"/>
<sequence>MKKETLSILVCPACRNKLTAKPEEENETEIISGNLYCAECGIYYPIENKIANMLPPELRDEF</sequence>
<proteinExistence type="predicted"/>
<reference evidence="1 2" key="1">
    <citation type="submission" date="2023-07" db="EMBL/GenBank/DDBJ databases">
        <title>Closed genome sequence of Methanimicrococcus sp. Es2.</title>
        <authorList>
            <person name="Protasov E."/>
            <person name="Platt K."/>
            <person name="Reeh H."/>
            <person name="Poehlein A."/>
            <person name="Daniel R."/>
            <person name="Brune A."/>
        </authorList>
    </citation>
    <scope>NUCLEOTIDE SEQUENCE [LARGE SCALE GENOMIC DNA]</scope>
    <source>
        <strain evidence="1 2">Es2</strain>
    </source>
</reference>
<dbReference type="SUPFAM" id="SSF158997">
    <property type="entry name" value="Trm112p-like"/>
    <property type="match status" value="1"/>
</dbReference>
<protein>
    <recommendedName>
        <fullName evidence="3">Trm112 family protein</fullName>
    </recommendedName>
</protein>
<keyword evidence="2" id="KW-1185">Reference proteome</keyword>
<gene>
    <name evidence="1" type="ORF">MmiEs2_07080</name>
</gene>
<accession>A0AA96VLJ7</accession>
<dbReference type="RefSeq" id="WP_316560060.1">
    <property type="nucleotide sequence ID" value="NZ_CP131062.1"/>
</dbReference>
<organism evidence="1 2">
    <name type="scientific">Methanimicrococcus stummii</name>
    <dbReference type="NCBI Taxonomy" id="3028294"/>
    <lineage>
        <taxon>Archaea</taxon>
        <taxon>Methanobacteriati</taxon>
        <taxon>Methanobacteriota</taxon>
        <taxon>Stenosarchaea group</taxon>
        <taxon>Methanomicrobia</taxon>
        <taxon>Methanosarcinales</taxon>
        <taxon>Methanosarcinaceae</taxon>
        <taxon>Methanimicrococcus</taxon>
    </lineage>
</organism>
<dbReference type="AlphaFoldDB" id="A0AA96VLJ7"/>
<dbReference type="EMBL" id="CP131062">
    <property type="protein sequence ID" value="WNY28517.1"/>
    <property type="molecule type" value="Genomic_DNA"/>
</dbReference>
<name>A0AA96VLJ7_9EURY</name>
<dbReference type="Proteomes" id="UP001302662">
    <property type="component" value="Chromosome"/>
</dbReference>
<dbReference type="NCBIfam" id="NF038101">
    <property type="entry name" value="Trm112_arch"/>
    <property type="match status" value="1"/>
</dbReference>
<dbReference type="Pfam" id="PF03966">
    <property type="entry name" value="Trm112p"/>
    <property type="match status" value="1"/>
</dbReference>
<evidence type="ECO:0000313" key="1">
    <source>
        <dbReference type="EMBL" id="WNY28517.1"/>
    </source>
</evidence>
<evidence type="ECO:0000313" key="2">
    <source>
        <dbReference type="Proteomes" id="UP001302662"/>
    </source>
</evidence>
<evidence type="ECO:0008006" key="3">
    <source>
        <dbReference type="Google" id="ProtNLM"/>
    </source>
</evidence>
<dbReference type="InterPro" id="IPR005651">
    <property type="entry name" value="Trm112-like"/>
</dbReference>
<dbReference type="GeneID" id="85197166"/>